<evidence type="ECO:0000256" key="11">
    <source>
        <dbReference type="ARBA" id="ARBA00025614"/>
    </source>
</evidence>
<keyword evidence="13" id="KW-1003">Cell membrane</keyword>
<dbReference type="GO" id="GO:0012505">
    <property type="term" value="C:endomembrane system"/>
    <property type="evidence" value="ECO:0007669"/>
    <property type="project" value="UniProtKB-SubCell"/>
</dbReference>
<feature type="transmembrane region" description="Helical" evidence="13">
    <location>
        <begin position="6"/>
        <end position="27"/>
    </location>
</feature>
<keyword evidence="5 13" id="KW-0375">Hydrogen ion transport</keyword>
<evidence type="ECO:0000256" key="10">
    <source>
        <dbReference type="ARBA" id="ARBA00025198"/>
    </source>
</evidence>
<evidence type="ECO:0000256" key="9">
    <source>
        <dbReference type="ARBA" id="ARBA00023310"/>
    </source>
</evidence>
<evidence type="ECO:0000313" key="16">
    <source>
        <dbReference type="EMBL" id="HJA78375.1"/>
    </source>
</evidence>
<dbReference type="Proteomes" id="UP000823821">
    <property type="component" value="Unassembled WGS sequence"/>
</dbReference>
<dbReference type="EMBL" id="DWZD01000016">
    <property type="protein sequence ID" value="HJA78375.1"/>
    <property type="molecule type" value="Genomic_DNA"/>
</dbReference>
<feature type="coiled-coil region" evidence="15">
    <location>
        <begin position="52"/>
        <end position="116"/>
    </location>
</feature>
<evidence type="ECO:0000256" key="4">
    <source>
        <dbReference type="ARBA" id="ARBA00022692"/>
    </source>
</evidence>
<comment type="subunit">
    <text evidence="13">F-type ATPases have 2 components, F(1) - the catalytic core - and F(0) - the membrane proton channel. F(1) has five subunits: alpha(3), beta(3), gamma(1), delta(1), epsilon(1). F(0) has three main subunits: a(1), b(2) and c(10-14). The alpha and beta chains form an alternating ring which encloses part of the gamma chain. F(1) is attached to F(0) by a central stalk formed by the gamma and epsilon chains, while a peripheral stalk is formed by the delta and b chains.</text>
</comment>
<reference evidence="16" key="1">
    <citation type="journal article" date="2021" name="PeerJ">
        <title>Extensive microbial diversity within the chicken gut microbiome revealed by metagenomics and culture.</title>
        <authorList>
            <person name="Gilroy R."/>
            <person name="Ravi A."/>
            <person name="Getino M."/>
            <person name="Pursley I."/>
            <person name="Horton D.L."/>
            <person name="Alikhan N.F."/>
            <person name="Baker D."/>
            <person name="Gharbi K."/>
            <person name="Hall N."/>
            <person name="Watson M."/>
            <person name="Adriaenssens E.M."/>
            <person name="Foster-Nyarko E."/>
            <person name="Jarju S."/>
            <person name="Secka A."/>
            <person name="Antonio M."/>
            <person name="Oren A."/>
            <person name="Chaudhuri R.R."/>
            <person name="La Ragione R."/>
            <person name="Hildebrand F."/>
            <person name="Pallen M.J."/>
        </authorList>
    </citation>
    <scope>NUCLEOTIDE SEQUENCE</scope>
    <source>
        <strain evidence="16">5032</strain>
    </source>
</reference>
<dbReference type="PANTHER" id="PTHR33445">
    <property type="entry name" value="ATP SYNTHASE SUBUNIT B', CHLOROPLASTIC"/>
    <property type="match status" value="1"/>
</dbReference>
<dbReference type="PANTHER" id="PTHR33445:SF2">
    <property type="entry name" value="ATP SYNTHASE SUBUNIT B', CHLOROPLASTIC"/>
    <property type="match status" value="1"/>
</dbReference>
<dbReference type="GO" id="GO:0046961">
    <property type="term" value="F:proton-transporting ATPase activity, rotational mechanism"/>
    <property type="evidence" value="ECO:0007669"/>
    <property type="project" value="TreeGrafter"/>
</dbReference>
<gene>
    <name evidence="13" type="primary">atpF</name>
    <name evidence="16" type="ORF">H9784_02210</name>
</gene>
<evidence type="ECO:0000256" key="7">
    <source>
        <dbReference type="ARBA" id="ARBA00023065"/>
    </source>
</evidence>
<dbReference type="CDD" id="cd06503">
    <property type="entry name" value="ATP-synt_Fo_b"/>
    <property type="match status" value="1"/>
</dbReference>
<comment type="subcellular location">
    <subcellularLocation>
        <location evidence="13">Cell membrane</location>
        <topology evidence="13">Single-pass membrane protein</topology>
    </subcellularLocation>
    <subcellularLocation>
        <location evidence="12">Endomembrane system</location>
        <topology evidence="12">Single-pass membrane protein</topology>
    </subcellularLocation>
</comment>
<evidence type="ECO:0000256" key="8">
    <source>
        <dbReference type="ARBA" id="ARBA00023136"/>
    </source>
</evidence>
<proteinExistence type="inferred from homology"/>
<evidence type="ECO:0000256" key="1">
    <source>
        <dbReference type="ARBA" id="ARBA00005513"/>
    </source>
</evidence>
<evidence type="ECO:0000256" key="14">
    <source>
        <dbReference type="RuleBase" id="RU003848"/>
    </source>
</evidence>
<organism evidence="16 17">
    <name type="scientific">Candidatus Desulfovibrio intestinavium</name>
    <dbReference type="NCBI Taxonomy" id="2838534"/>
    <lineage>
        <taxon>Bacteria</taxon>
        <taxon>Pseudomonadati</taxon>
        <taxon>Thermodesulfobacteriota</taxon>
        <taxon>Desulfovibrionia</taxon>
        <taxon>Desulfovibrionales</taxon>
        <taxon>Desulfovibrionaceae</taxon>
        <taxon>Desulfovibrio</taxon>
    </lineage>
</organism>
<comment type="caution">
    <text evidence="16">The sequence shown here is derived from an EMBL/GenBank/DDBJ whole genome shotgun (WGS) entry which is preliminary data.</text>
</comment>
<evidence type="ECO:0000256" key="5">
    <source>
        <dbReference type="ARBA" id="ARBA00022781"/>
    </source>
</evidence>
<keyword evidence="7 13" id="KW-0406">Ion transport</keyword>
<comment type="function">
    <text evidence="11">Component of the F(0) channel, it forms part of the peripheral stalk, linking F(1) to F(0). The b'-subunit is a diverged and duplicated form of b found in plants and photosynthetic bacteria.</text>
</comment>
<comment type="function">
    <text evidence="10 13">F(1)F(0) ATP synthase produces ATP from ADP in the presence of a proton or sodium gradient. F-type ATPases consist of two structural domains, F(1) containing the extramembraneous catalytic core and F(0) containing the membrane proton channel, linked together by a central stalk and a peripheral stalk. During catalysis, ATP synthesis in the catalytic domain of F(1) is coupled via a rotary mechanism of the central stalk subunits to proton translocation.</text>
</comment>
<name>A0A9D2KR11_9BACT</name>
<dbReference type="GO" id="GO:0005886">
    <property type="term" value="C:plasma membrane"/>
    <property type="evidence" value="ECO:0007669"/>
    <property type="project" value="UniProtKB-SubCell"/>
</dbReference>
<dbReference type="GO" id="GO:0045259">
    <property type="term" value="C:proton-transporting ATP synthase complex"/>
    <property type="evidence" value="ECO:0007669"/>
    <property type="project" value="UniProtKB-KW"/>
</dbReference>
<keyword evidence="4 13" id="KW-0812">Transmembrane</keyword>
<evidence type="ECO:0000256" key="12">
    <source>
        <dbReference type="ARBA" id="ARBA00037847"/>
    </source>
</evidence>
<protein>
    <recommendedName>
        <fullName evidence="13">ATP synthase subunit b</fullName>
    </recommendedName>
    <alternativeName>
        <fullName evidence="13">ATP synthase F(0) sector subunit b</fullName>
    </alternativeName>
    <alternativeName>
        <fullName evidence="13">ATPase subunit I</fullName>
    </alternativeName>
    <alternativeName>
        <fullName evidence="13">F-type ATPase subunit b</fullName>
        <shortName evidence="13">F-ATPase subunit b</shortName>
    </alternativeName>
</protein>
<comment type="similarity">
    <text evidence="1 13 14">Belongs to the ATPase B chain family.</text>
</comment>
<dbReference type="GO" id="GO:0046933">
    <property type="term" value="F:proton-transporting ATP synthase activity, rotational mechanism"/>
    <property type="evidence" value="ECO:0007669"/>
    <property type="project" value="UniProtKB-UniRule"/>
</dbReference>
<dbReference type="AlphaFoldDB" id="A0A9D2KR11"/>
<keyword evidence="9 13" id="KW-0066">ATP synthesis</keyword>
<evidence type="ECO:0000256" key="2">
    <source>
        <dbReference type="ARBA" id="ARBA00022448"/>
    </source>
</evidence>
<keyword evidence="2 13" id="KW-0813">Transport</keyword>
<reference evidence="16" key="2">
    <citation type="submission" date="2021-04" db="EMBL/GenBank/DDBJ databases">
        <authorList>
            <person name="Gilroy R."/>
        </authorList>
    </citation>
    <scope>NUCLEOTIDE SEQUENCE</scope>
    <source>
        <strain evidence="16">5032</strain>
    </source>
</reference>
<evidence type="ECO:0000256" key="6">
    <source>
        <dbReference type="ARBA" id="ARBA00022989"/>
    </source>
</evidence>
<evidence type="ECO:0000256" key="13">
    <source>
        <dbReference type="HAMAP-Rule" id="MF_01398"/>
    </source>
</evidence>
<accession>A0A9D2KR11</accession>
<dbReference type="InterPro" id="IPR002146">
    <property type="entry name" value="ATP_synth_b/b'su_bac/chlpt"/>
</dbReference>
<evidence type="ECO:0000256" key="15">
    <source>
        <dbReference type="SAM" id="Coils"/>
    </source>
</evidence>
<keyword evidence="6 13" id="KW-1133">Transmembrane helix</keyword>
<dbReference type="InterPro" id="IPR050059">
    <property type="entry name" value="ATP_synthase_B_chain"/>
</dbReference>
<sequence>MLDLNITLLFQLANFLIALIVLNELLIRPIRQIIRQRRELMDGMRGEAEKFEDEAVQRLEKYEAALVEARRDAARQCDAGRAAGAAEQQQLVSEAQKKAQEILAQTRRELEAEARDTLAALRGQVSALSARTAEKVLQG</sequence>
<dbReference type="HAMAP" id="MF_01398">
    <property type="entry name" value="ATP_synth_b_bprime"/>
    <property type="match status" value="1"/>
</dbReference>
<dbReference type="Pfam" id="PF00430">
    <property type="entry name" value="ATP-synt_B"/>
    <property type="match status" value="1"/>
</dbReference>
<keyword evidence="8 13" id="KW-0472">Membrane</keyword>
<keyword evidence="15" id="KW-0175">Coiled coil</keyword>
<evidence type="ECO:0000313" key="17">
    <source>
        <dbReference type="Proteomes" id="UP000823821"/>
    </source>
</evidence>
<evidence type="ECO:0000256" key="3">
    <source>
        <dbReference type="ARBA" id="ARBA00022547"/>
    </source>
</evidence>
<keyword evidence="3 13" id="KW-0138">CF(0)</keyword>